<protein>
    <recommendedName>
        <fullName evidence="3">F-box domain-containing protein</fullName>
    </recommendedName>
</protein>
<name>A0AA43QKU2_9LECA</name>
<accession>A0AA43QKU2</accession>
<gene>
    <name evidence="1" type="ORF">OHK93_006882</name>
</gene>
<evidence type="ECO:0000313" key="1">
    <source>
        <dbReference type="EMBL" id="MDI1487612.1"/>
    </source>
</evidence>
<keyword evidence="2" id="KW-1185">Reference proteome</keyword>
<organism evidence="1 2">
    <name type="scientific">Ramalina farinacea</name>
    <dbReference type="NCBI Taxonomy" id="258253"/>
    <lineage>
        <taxon>Eukaryota</taxon>
        <taxon>Fungi</taxon>
        <taxon>Dikarya</taxon>
        <taxon>Ascomycota</taxon>
        <taxon>Pezizomycotina</taxon>
        <taxon>Lecanoromycetes</taxon>
        <taxon>OSLEUM clade</taxon>
        <taxon>Lecanoromycetidae</taxon>
        <taxon>Lecanorales</taxon>
        <taxon>Lecanorineae</taxon>
        <taxon>Ramalinaceae</taxon>
        <taxon>Ramalina</taxon>
    </lineage>
</organism>
<comment type="caution">
    <text evidence="1">The sequence shown here is derived from an EMBL/GenBank/DDBJ whole genome shotgun (WGS) entry which is preliminary data.</text>
</comment>
<sequence length="430" mass="48798">MRSLPQELIEIIVAHVAKHDDYIARKDLRSVRLVNKAFSHLATVSLFATVPFWLGLKSLEHLTLISEHPQISQYVTKLIFSPVRFVKWKDPYVYQSSVKKRLERDTFSHNSLALTFGKHVVAYKGYLEAQIYLSKKQKDLHILVRALRRLPRMKNVTVAFNDGIIGAQEIMSAFGVLNGNEITFDAEYTLPILVRALIESQRELEILNLCPAERPEFAFLDLSRMDLCRKVEPGFKYVAEPPEKVTLKALNEAFRGSGPDHRLEIINLSRHLREFTLSQLDFNTSELYLLGDTLQPLTSQAWQLEAVSIRPVGNDIPAAHDPLLHLNSMFRGSPSFRNLRHLELKLVESPASLLLDLFSKNSHSLALVLLHHMRITRGGSWSDLLQKLRSVSFKTLCRFILLDCGGVEGLVAAEDYINRITSKSPIGDLG</sequence>
<dbReference type="EMBL" id="JAPUFD010000006">
    <property type="protein sequence ID" value="MDI1487612.1"/>
    <property type="molecule type" value="Genomic_DNA"/>
</dbReference>
<reference evidence="1" key="1">
    <citation type="journal article" date="2023" name="Genome Biol. Evol.">
        <title>First Whole Genome Sequence and Flow Cytometry Genome Size Data for the Lichen-Forming Fungus Ramalina farinacea (Ascomycota).</title>
        <authorList>
            <person name="Llewellyn T."/>
            <person name="Mian S."/>
            <person name="Hill R."/>
            <person name="Leitch I.J."/>
            <person name="Gaya E."/>
        </authorList>
    </citation>
    <scope>NUCLEOTIDE SEQUENCE</scope>
    <source>
        <strain evidence="1">LIQ254RAFAR</strain>
    </source>
</reference>
<proteinExistence type="predicted"/>
<dbReference type="Proteomes" id="UP001161017">
    <property type="component" value="Unassembled WGS sequence"/>
</dbReference>
<evidence type="ECO:0008006" key="3">
    <source>
        <dbReference type="Google" id="ProtNLM"/>
    </source>
</evidence>
<evidence type="ECO:0000313" key="2">
    <source>
        <dbReference type="Proteomes" id="UP001161017"/>
    </source>
</evidence>
<dbReference type="AlphaFoldDB" id="A0AA43QKU2"/>